<comment type="caution">
    <text evidence="1">The sequence shown here is derived from an EMBL/GenBank/DDBJ whole genome shotgun (WGS) entry which is preliminary data.</text>
</comment>
<dbReference type="Proteomes" id="UP001172778">
    <property type="component" value="Unassembled WGS sequence"/>
</dbReference>
<protein>
    <submittedName>
        <fullName evidence="1">Uncharacterized protein</fullName>
    </submittedName>
</protein>
<proteinExistence type="predicted"/>
<organism evidence="1 2">
    <name type="scientific">Parachitinimonas caeni</name>
    <dbReference type="NCBI Taxonomy" id="3031301"/>
    <lineage>
        <taxon>Bacteria</taxon>
        <taxon>Pseudomonadati</taxon>
        <taxon>Pseudomonadota</taxon>
        <taxon>Betaproteobacteria</taxon>
        <taxon>Neisseriales</taxon>
        <taxon>Chitinibacteraceae</taxon>
        <taxon>Parachitinimonas</taxon>
    </lineage>
</organism>
<gene>
    <name evidence="1" type="ORF">PZA18_06555</name>
</gene>
<evidence type="ECO:0000313" key="1">
    <source>
        <dbReference type="EMBL" id="MDK2123706.1"/>
    </source>
</evidence>
<evidence type="ECO:0000313" key="2">
    <source>
        <dbReference type="Proteomes" id="UP001172778"/>
    </source>
</evidence>
<dbReference type="EMBL" id="JARRAF010000005">
    <property type="protein sequence ID" value="MDK2123706.1"/>
    <property type="molecule type" value="Genomic_DNA"/>
</dbReference>
<name>A0ABT7DUE9_9NEIS</name>
<sequence length="171" mass="18823">MGDIQTWREGAEEAFACLPEALFRAGMAADIPVITELLVLLRDTLAGLGQLGPPSHPQAAGVWLEGDTAWLVRPLLSGEARVVCPWLLENAPGRSVADHAATLWVPYRWLGQGGRLLSPEWCAAWVFEELALGPLFVPVSRRALVDHSDWVESARALFAPVRLQPVRRRMV</sequence>
<dbReference type="RefSeq" id="WP_284100005.1">
    <property type="nucleotide sequence ID" value="NZ_JARRAF010000005.1"/>
</dbReference>
<keyword evidence="2" id="KW-1185">Reference proteome</keyword>
<accession>A0ABT7DUE9</accession>
<reference evidence="1" key="1">
    <citation type="submission" date="2023-03" db="EMBL/GenBank/DDBJ databases">
        <title>Chitinimonas shenzhenensis gen. nov., sp. nov., a novel member of family Burkholderiaceae isolated from activated sludge collected in Shen Zhen, China.</title>
        <authorList>
            <person name="Wang X."/>
        </authorList>
    </citation>
    <scope>NUCLEOTIDE SEQUENCE</scope>
    <source>
        <strain evidence="1">DQS-5</strain>
    </source>
</reference>